<dbReference type="PANTHER" id="PTHR16469:SF27">
    <property type="entry name" value="UBIQUITIN-ASSOCIATED AND SH3 DOMAIN-CONTAINING BA-RELATED"/>
    <property type="match status" value="1"/>
</dbReference>
<dbReference type="PANTHER" id="PTHR16469">
    <property type="entry name" value="UBIQUITIN-ASSOCIATED AND SH3 DOMAIN-CONTAINING BA-RELATED"/>
    <property type="match status" value="1"/>
</dbReference>
<protein>
    <recommendedName>
        <fullName evidence="2">ADF-H domain-containing protein</fullName>
    </recommendedName>
</protein>
<dbReference type="InterPro" id="IPR051710">
    <property type="entry name" value="Phosphatase_SH3-domain"/>
</dbReference>
<dbReference type="Gene3D" id="3.40.20.10">
    <property type="entry name" value="Severin"/>
    <property type="match status" value="1"/>
</dbReference>
<feature type="compositionally biased region" description="Polar residues" evidence="1">
    <location>
        <begin position="136"/>
        <end position="148"/>
    </location>
</feature>
<accession>A0A7S4DXH7</accession>
<gene>
    <name evidence="3" type="ORF">LGLO00237_LOCUS28704</name>
</gene>
<dbReference type="GO" id="GO:0003779">
    <property type="term" value="F:actin binding"/>
    <property type="evidence" value="ECO:0007669"/>
    <property type="project" value="InterPro"/>
</dbReference>
<dbReference type="InterPro" id="IPR029033">
    <property type="entry name" value="His_PPase_superfam"/>
</dbReference>
<feature type="region of interest" description="Disordered" evidence="1">
    <location>
        <begin position="56"/>
        <end position="178"/>
    </location>
</feature>
<dbReference type="InterPro" id="IPR002108">
    <property type="entry name" value="ADF-H"/>
</dbReference>
<feature type="domain" description="ADF-H" evidence="2">
    <location>
        <begin position="179"/>
        <end position="279"/>
    </location>
</feature>
<evidence type="ECO:0000256" key="1">
    <source>
        <dbReference type="SAM" id="MobiDB-lite"/>
    </source>
</evidence>
<dbReference type="AlphaFoldDB" id="A0A7S4DXH7"/>
<name>A0A7S4DXH7_9EUKA</name>
<dbReference type="Pfam" id="PF00241">
    <property type="entry name" value="Cofilin_ADF"/>
    <property type="match status" value="1"/>
</dbReference>
<evidence type="ECO:0000313" key="3">
    <source>
        <dbReference type="EMBL" id="CAE0676925.1"/>
    </source>
</evidence>
<proteinExistence type="predicted"/>
<feature type="compositionally biased region" description="Pro residues" evidence="1">
    <location>
        <begin position="84"/>
        <end position="97"/>
    </location>
</feature>
<dbReference type="CDD" id="cd07067">
    <property type="entry name" value="HP_PGM_like"/>
    <property type="match status" value="1"/>
</dbReference>
<feature type="compositionally biased region" description="Polar residues" evidence="1">
    <location>
        <begin position="110"/>
        <end position="123"/>
    </location>
</feature>
<dbReference type="SUPFAM" id="SSF53254">
    <property type="entry name" value="Phosphoglycerate mutase-like"/>
    <property type="match status" value="1"/>
</dbReference>
<feature type="region of interest" description="Disordered" evidence="1">
    <location>
        <begin position="348"/>
        <end position="381"/>
    </location>
</feature>
<dbReference type="SMART" id="SM00855">
    <property type="entry name" value="PGAM"/>
    <property type="match status" value="1"/>
</dbReference>
<organism evidence="3">
    <name type="scientific">Lotharella globosa</name>
    <dbReference type="NCBI Taxonomy" id="91324"/>
    <lineage>
        <taxon>Eukaryota</taxon>
        <taxon>Sar</taxon>
        <taxon>Rhizaria</taxon>
        <taxon>Cercozoa</taxon>
        <taxon>Chlorarachniophyceae</taxon>
        <taxon>Lotharella</taxon>
    </lineage>
</organism>
<evidence type="ECO:0000259" key="2">
    <source>
        <dbReference type="Pfam" id="PF00241"/>
    </source>
</evidence>
<dbReference type="InterPro" id="IPR029006">
    <property type="entry name" value="ADF-H/Gelsolin-like_dom_sf"/>
</dbReference>
<dbReference type="InterPro" id="IPR013078">
    <property type="entry name" value="His_Pase_superF_clade-1"/>
</dbReference>
<dbReference type="Gene3D" id="3.40.50.1240">
    <property type="entry name" value="Phosphoglycerate mutase-like"/>
    <property type="match status" value="1"/>
</dbReference>
<dbReference type="Pfam" id="PF00300">
    <property type="entry name" value="His_Phos_1"/>
    <property type="match status" value="1"/>
</dbReference>
<dbReference type="EMBL" id="HBIV01040485">
    <property type="protein sequence ID" value="CAE0676925.1"/>
    <property type="molecule type" value="Transcribed_RNA"/>
</dbReference>
<feature type="compositionally biased region" description="Basic residues" evidence="1">
    <location>
        <begin position="167"/>
        <end position="178"/>
    </location>
</feature>
<reference evidence="3" key="1">
    <citation type="submission" date="2021-01" db="EMBL/GenBank/DDBJ databases">
        <authorList>
            <person name="Corre E."/>
            <person name="Pelletier E."/>
            <person name="Niang G."/>
            <person name="Scheremetjew M."/>
            <person name="Finn R."/>
            <person name="Kale V."/>
            <person name="Holt S."/>
            <person name="Cochrane G."/>
            <person name="Meng A."/>
            <person name="Brown T."/>
            <person name="Cohen L."/>
        </authorList>
    </citation>
    <scope>NUCLEOTIDE SEQUENCE</scope>
    <source>
        <strain evidence="3">CCCM811</strain>
    </source>
</reference>
<feature type="compositionally biased region" description="Basic residues" evidence="1">
    <location>
        <begin position="125"/>
        <end position="135"/>
    </location>
</feature>
<dbReference type="SUPFAM" id="SSF55753">
    <property type="entry name" value="Actin depolymerizing proteins"/>
    <property type="match status" value="1"/>
</dbReference>
<sequence length="644" mass="72321">MSEGHPEMICVPEGKNSWCIVAPRILTGPAPRHTHRRSFTAPLTPIIDLLRKEAEMATSPPPTPSGDSKSKSLSPRRTTLEGLPTPPPSPSAPPPPTTSSLPSSPRESDTQSTSQSLQFSASLRSRFRGKSHPPHRTTQQRINEINNRTKSKSNPDRKNASSMLSPPRRKSGRKRKTRVAFEQKDQGVTFDSFVKAFDESKVQVGVFAVVGIDHGSGGQKVRRIKRYVQVNWVGRRARFTLKAQALPLKLAVSARLGGVRVEIDCSNTRELTPKALAKSLLMAAGSHPPECFQLGDCAIPTTSIEIGLPSFLIEHSTFSQWRLKRWKTSLTKVSSHLKFSKPIRRLSMPERSLTDNQGARSSLLGGDNSDPESARKHHAKEGSVRWRIARLERASSDSLNQSQRRRLDSKVARLGSVFLVRHGERLDHINPGWRINAVNPFDSPLSDNGLQQAKETGIRLRTERIHEILASPFLRTIQTAVEIAKQVGAQVCIERGIAEHVDPDVLSRWKERNRGVLKRTNVDEFKVTTMTLEQACAHFPGYIDRSYRTLEDTTYPETEEQLFERTNSIVQKVTKKAREKKRNICIVSHQDPCEYMAHEIDGQRAQDKFVSYCCITKAILKGKRHRLVMQHDDAHLSSPEIPRD</sequence>